<feature type="domain" description="U2A'/phosphoprotein 32 family A C-terminal" evidence="11">
    <location>
        <begin position="135"/>
        <end position="153"/>
    </location>
</feature>
<reference evidence="13" key="1">
    <citation type="journal article" date="2018" name="Nat. Microbiol.">
        <title>Leveraging single-cell genomics to expand the fungal tree of life.</title>
        <authorList>
            <person name="Ahrendt S.R."/>
            <person name="Quandt C.A."/>
            <person name="Ciobanu D."/>
            <person name="Clum A."/>
            <person name="Salamov A."/>
            <person name="Andreopoulos B."/>
            <person name="Cheng J.F."/>
            <person name="Woyke T."/>
            <person name="Pelin A."/>
            <person name="Henrissat B."/>
            <person name="Reynolds N.K."/>
            <person name="Benny G.L."/>
            <person name="Smith M.E."/>
            <person name="James T.Y."/>
            <person name="Grigoriev I.V."/>
        </authorList>
    </citation>
    <scope>NUCLEOTIDE SEQUENCE [LARGE SCALE GENOMIC DNA]</scope>
</reference>
<keyword evidence="6" id="KW-0175">Coiled coil</keyword>
<dbReference type="GO" id="GO:0005929">
    <property type="term" value="C:cilium"/>
    <property type="evidence" value="ECO:0007669"/>
    <property type="project" value="UniProtKB-SubCell"/>
</dbReference>
<keyword evidence="4" id="KW-0433">Leucine-rich repeat</keyword>
<dbReference type="InterPro" id="IPR032675">
    <property type="entry name" value="LRR_dom_sf"/>
</dbReference>
<evidence type="ECO:0000256" key="7">
    <source>
        <dbReference type="ARBA" id="ARBA00023069"/>
    </source>
</evidence>
<sequence length="478" mass="53703">VDQELLRRRAEHNDGDLSTLREVALHQYDLERIENLDIYCRHLEILYLQNNQIMKIAAHGVGFYRSENLGKLKELQYLQLALNNIRVIENLEGCESLSKLDLTVNFVEDPLDVESLKGNERLRELFLVGNPCTQKEGYRDFVVATLPQLRSLDGREIDKSERILAAQSHAEIRERLVREREERLSGGGEQQAPFPASPRDLAEHPPSCTSATDAGASTASTEWMPVESGDEEMKATDSKRWSFQNEPVPHTPEARLAAARDLHEMKEKIPSSSAPPAKTSTRPLIAPDGRVLQCNQGKWPFNFSITPSTIVLTIEVPRMVDTSLMDVDVHPTHIRVTVKGKVLQLLLEDEVRVEGTLCERSRASGKLVVTMLRACAEGNDVVDVRQREWRDDERLARMAKKEESKPVEKGATLRNRRYERLFEPGEAVDIRNIVPGHGKKGGDVVAGMKGAKIRDLKAVAEDTVSEDFDDDPSVPPLC</sequence>
<comment type="subcellular location">
    <subcellularLocation>
        <location evidence="1">Cell projection</location>
        <location evidence="1">Cilium</location>
    </subcellularLocation>
    <subcellularLocation>
        <location evidence="2">Cytoplasm</location>
    </subcellularLocation>
</comment>
<evidence type="ECO:0000256" key="4">
    <source>
        <dbReference type="ARBA" id="ARBA00022614"/>
    </source>
</evidence>
<gene>
    <name evidence="12" type="ORF">BDK51DRAFT_15741</name>
</gene>
<dbReference type="FunFam" id="3.80.10.10:FF:000052">
    <property type="entry name" value="Leucine rich repeat containing 6"/>
    <property type="match status" value="1"/>
</dbReference>
<feature type="non-terminal residue" evidence="12">
    <location>
        <position position="1"/>
    </location>
</feature>
<dbReference type="Pfam" id="PF23602">
    <property type="entry name" value="CS_DNAAF11_C"/>
    <property type="match status" value="1"/>
</dbReference>
<dbReference type="AlphaFoldDB" id="A0A4V1IQ06"/>
<keyword evidence="5" id="KW-0677">Repeat</keyword>
<evidence type="ECO:0000313" key="12">
    <source>
        <dbReference type="EMBL" id="RKO84887.1"/>
    </source>
</evidence>
<dbReference type="GO" id="GO:0036158">
    <property type="term" value="P:outer dynein arm assembly"/>
    <property type="evidence" value="ECO:0007669"/>
    <property type="project" value="TreeGrafter"/>
</dbReference>
<feature type="compositionally biased region" description="Low complexity" evidence="10">
    <location>
        <begin position="207"/>
        <end position="221"/>
    </location>
</feature>
<dbReference type="InterPro" id="IPR001611">
    <property type="entry name" value="Leu-rich_rpt"/>
</dbReference>
<dbReference type="InterPro" id="IPR056496">
    <property type="entry name" value="CS_DNAAF11_C"/>
</dbReference>
<evidence type="ECO:0000256" key="9">
    <source>
        <dbReference type="ARBA" id="ARBA00049982"/>
    </source>
</evidence>
<dbReference type="Pfam" id="PF14580">
    <property type="entry name" value="LRR_9"/>
    <property type="match status" value="1"/>
</dbReference>
<dbReference type="InterPro" id="IPR003603">
    <property type="entry name" value="U2A'_phosphoprotein32A_C"/>
</dbReference>
<evidence type="ECO:0000313" key="13">
    <source>
        <dbReference type="Proteomes" id="UP000269721"/>
    </source>
</evidence>
<dbReference type="SMART" id="SM00446">
    <property type="entry name" value="LRRcap"/>
    <property type="match status" value="1"/>
</dbReference>
<protein>
    <recommendedName>
        <fullName evidence="11">U2A'/phosphoprotein 32 family A C-terminal domain-containing protein</fullName>
    </recommendedName>
</protein>
<evidence type="ECO:0000256" key="1">
    <source>
        <dbReference type="ARBA" id="ARBA00004138"/>
    </source>
</evidence>
<dbReference type="PANTHER" id="PTHR18849:SF0">
    <property type="entry name" value="CILIA- AND FLAGELLA-ASSOCIATED PROTEIN 410-RELATED"/>
    <property type="match status" value="1"/>
</dbReference>
<evidence type="ECO:0000256" key="3">
    <source>
        <dbReference type="ARBA" id="ARBA00022490"/>
    </source>
</evidence>
<organism evidence="12 13">
    <name type="scientific">Blyttiomyces helicus</name>
    <dbReference type="NCBI Taxonomy" id="388810"/>
    <lineage>
        <taxon>Eukaryota</taxon>
        <taxon>Fungi</taxon>
        <taxon>Fungi incertae sedis</taxon>
        <taxon>Chytridiomycota</taxon>
        <taxon>Chytridiomycota incertae sedis</taxon>
        <taxon>Chytridiomycetes</taxon>
        <taxon>Chytridiomycetes incertae sedis</taxon>
        <taxon>Blyttiomyces</taxon>
    </lineage>
</organism>
<comment type="similarity">
    <text evidence="9">Belongs to the tilB family.</text>
</comment>
<dbReference type="Gene3D" id="3.80.10.10">
    <property type="entry name" value="Ribonuclease Inhibitor"/>
    <property type="match status" value="1"/>
</dbReference>
<evidence type="ECO:0000256" key="2">
    <source>
        <dbReference type="ARBA" id="ARBA00004496"/>
    </source>
</evidence>
<proteinExistence type="inferred from homology"/>
<evidence type="ECO:0000259" key="11">
    <source>
        <dbReference type="SMART" id="SM00446"/>
    </source>
</evidence>
<keyword evidence="13" id="KW-1185">Reference proteome</keyword>
<accession>A0A4V1IQ06</accession>
<dbReference type="PANTHER" id="PTHR18849">
    <property type="entry name" value="LEUCINE RICH REPEAT PROTEIN"/>
    <property type="match status" value="1"/>
</dbReference>
<dbReference type="OrthoDB" id="10250990at2759"/>
<feature type="region of interest" description="Disordered" evidence="10">
    <location>
        <begin position="179"/>
        <end position="228"/>
    </location>
</feature>
<name>A0A4V1IQ06_9FUNG</name>
<keyword evidence="3" id="KW-0963">Cytoplasm</keyword>
<dbReference type="EMBL" id="KZ999634">
    <property type="protein sequence ID" value="RKO84887.1"/>
    <property type="molecule type" value="Genomic_DNA"/>
</dbReference>
<dbReference type="SUPFAM" id="SSF52058">
    <property type="entry name" value="L domain-like"/>
    <property type="match status" value="1"/>
</dbReference>
<evidence type="ECO:0000256" key="8">
    <source>
        <dbReference type="ARBA" id="ARBA00023273"/>
    </source>
</evidence>
<evidence type="ECO:0000256" key="5">
    <source>
        <dbReference type="ARBA" id="ARBA00022737"/>
    </source>
</evidence>
<dbReference type="Proteomes" id="UP000269721">
    <property type="component" value="Unassembled WGS sequence"/>
</dbReference>
<dbReference type="PROSITE" id="PS51450">
    <property type="entry name" value="LRR"/>
    <property type="match status" value="1"/>
</dbReference>
<dbReference type="GO" id="GO:0005737">
    <property type="term" value="C:cytoplasm"/>
    <property type="evidence" value="ECO:0007669"/>
    <property type="project" value="UniProtKB-SubCell"/>
</dbReference>
<evidence type="ECO:0000256" key="6">
    <source>
        <dbReference type="ARBA" id="ARBA00023054"/>
    </source>
</evidence>
<keyword evidence="7" id="KW-0969">Cilium</keyword>
<evidence type="ECO:0000256" key="10">
    <source>
        <dbReference type="SAM" id="MobiDB-lite"/>
    </source>
</evidence>
<keyword evidence="8" id="KW-0966">Cell projection</keyword>